<dbReference type="OrthoDB" id="27140at2759"/>
<feature type="non-terminal residue" evidence="1">
    <location>
        <position position="103"/>
    </location>
</feature>
<dbReference type="AlphaFoldDB" id="A0A225UFT3"/>
<dbReference type="EMBL" id="NBNE01019115">
    <property type="protein sequence ID" value="OWY91944.1"/>
    <property type="molecule type" value="Genomic_DNA"/>
</dbReference>
<protein>
    <submittedName>
        <fullName evidence="1">Uncharacterized protein</fullName>
    </submittedName>
</protein>
<dbReference type="Proteomes" id="UP000198211">
    <property type="component" value="Unassembled WGS sequence"/>
</dbReference>
<evidence type="ECO:0000313" key="1">
    <source>
        <dbReference type="EMBL" id="OWY91944.1"/>
    </source>
</evidence>
<organism evidence="1 2">
    <name type="scientific">Phytophthora megakarya</name>
    <dbReference type="NCBI Taxonomy" id="4795"/>
    <lineage>
        <taxon>Eukaryota</taxon>
        <taxon>Sar</taxon>
        <taxon>Stramenopiles</taxon>
        <taxon>Oomycota</taxon>
        <taxon>Peronosporomycetes</taxon>
        <taxon>Peronosporales</taxon>
        <taxon>Peronosporaceae</taxon>
        <taxon>Phytophthora</taxon>
    </lineage>
</organism>
<reference evidence="2" key="1">
    <citation type="submission" date="2017-03" db="EMBL/GenBank/DDBJ databases">
        <title>Phytopthora megakarya and P. palmivora, two closely related causual agents of cacao black pod achieved similar genome size and gene model numbers by different mechanisms.</title>
        <authorList>
            <person name="Ali S."/>
            <person name="Shao J."/>
            <person name="Larry D.J."/>
            <person name="Kronmiller B."/>
            <person name="Shen D."/>
            <person name="Strem M.D."/>
            <person name="Melnick R.L."/>
            <person name="Guiltinan M.J."/>
            <person name="Tyler B.M."/>
            <person name="Meinhardt L.W."/>
            <person name="Bailey B.A."/>
        </authorList>
    </citation>
    <scope>NUCLEOTIDE SEQUENCE [LARGE SCALE GENOMIC DNA]</scope>
    <source>
        <strain evidence="2">zdho120</strain>
    </source>
</reference>
<proteinExistence type="predicted"/>
<dbReference type="SUPFAM" id="SSF50729">
    <property type="entry name" value="PH domain-like"/>
    <property type="match status" value="1"/>
</dbReference>
<gene>
    <name evidence="1" type="ORF">PHMEG_00039242</name>
</gene>
<accession>A0A225UFT3</accession>
<keyword evidence="2" id="KW-1185">Reference proteome</keyword>
<sequence>MEVLRFPSSPPSGKSANVWERLLQTFAVPAPVANRFLPKIKAGPLLLEVGQPPEWKPFEVVLAGASPADLGLYYYPHKDDATPMGCIRLQSAHIDSLEEVLMV</sequence>
<evidence type="ECO:0000313" key="2">
    <source>
        <dbReference type="Proteomes" id="UP000198211"/>
    </source>
</evidence>
<name>A0A225UFT3_9STRA</name>
<dbReference type="STRING" id="4795.A0A225UFT3"/>
<comment type="caution">
    <text evidence="1">The sequence shown here is derived from an EMBL/GenBank/DDBJ whole genome shotgun (WGS) entry which is preliminary data.</text>
</comment>